<reference evidence="2" key="1">
    <citation type="journal article" date="2014" name="Front. Microbiol.">
        <title>Isolation, cultivation and genomic analysis of magnetosome biomineralization genes of a new genus of South-seeking magnetotactic cocci within the Alphaproteobacteria.</title>
        <authorList>
            <person name="Morillo V."/>
            <person name="Abreu F."/>
            <person name="Araujo A.C."/>
            <person name="de Almeida L.G."/>
            <person name="Enrich-Prast A."/>
            <person name="Farina M."/>
            <person name="de Vasconcelos A.T."/>
            <person name="Bazylinski D.A."/>
            <person name="Lins U."/>
        </authorList>
    </citation>
    <scope>NUCLEOTIDE SEQUENCE</scope>
    <source>
        <strain evidence="2">IT-1</strain>
    </source>
</reference>
<evidence type="ECO:0000313" key="2">
    <source>
        <dbReference type="EMBL" id="AHG23895.1"/>
    </source>
</evidence>
<dbReference type="EMBL" id="LVJN01000004">
    <property type="protein sequence ID" value="OSM08642.1"/>
    <property type="molecule type" value="Genomic_DNA"/>
</dbReference>
<keyword evidence="1" id="KW-1133">Transmembrane helix</keyword>
<keyword evidence="1" id="KW-0812">Transmembrane</keyword>
<protein>
    <submittedName>
        <fullName evidence="2">Uncharacterized protein</fullName>
    </submittedName>
</protein>
<accession>W0LP21</accession>
<reference evidence="3 4" key="2">
    <citation type="journal article" date="2016" name="BMC Genomics">
        <title>Combined genomic and structural analyses of a cultured magnetotactic bacterium reveals its niche adaptation to a dynamic environment.</title>
        <authorList>
            <person name="Araujo A.C."/>
            <person name="Morillo V."/>
            <person name="Cypriano J."/>
            <person name="Teixeira L.C."/>
            <person name="Leao P."/>
            <person name="Lyra S."/>
            <person name="Almeida L.G."/>
            <person name="Bazylinski D.A."/>
            <person name="Vasconcellos A.T."/>
            <person name="Abreu F."/>
            <person name="Lins U."/>
        </authorList>
    </citation>
    <scope>NUCLEOTIDE SEQUENCE [LARGE SCALE GENOMIC DNA]</scope>
    <source>
        <strain evidence="3 4">IT-1</strain>
    </source>
</reference>
<gene>
    <name evidence="3" type="ORF">MAIT1_02801</name>
    <name evidence="2" type="ORF">MIIT1_02801</name>
</gene>
<dbReference type="EMBL" id="KF933436">
    <property type="protein sequence ID" value="AHG23895.1"/>
    <property type="molecule type" value="Genomic_DNA"/>
</dbReference>
<evidence type="ECO:0000256" key="1">
    <source>
        <dbReference type="SAM" id="Phobius"/>
    </source>
</evidence>
<organism evidence="2">
    <name type="scientific">Magnetofaba australis IT-1</name>
    <dbReference type="NCBI Taxonomy" id="1434232"/>
    <lineage>
        <taxon>Bacteria</taxon>
        <taxon>Pseudomonadati</taxon>
        <taxon>Pseudomonadota</taxon>
        <taxon>Magnetococcia</taxon>
        <taxon>Magnetococcales</taxon>
        <taxon>Magnetococcaceae</taxon>
        <taxon>Magnetofaba</taxon>
    </lineage>
</organism>
<feature type="transmembrane region" description="Helical" evidence="1">
    <location>
        <begin position="56"/>
        <end position="78"/>
    </location>
</feature>
<dbReference type="Proteomes" id="UP000194003">
    <property type="component" value="Unassembled WGS sequence"/>
</dbReference>
<evidence type="ECO:0000313" key="3">
    <source>
        <dbReference type="EMBL" id="OSM08642.1"/>
    </source>
</evidence>
<evidence type="ECO:0000313" key="4">
    <source>
        <dbReference type="Proteomes" id="UP000194003"/>
    </source>
</evidence>
<name>W0LP21_9PROT</name>
<dbReference type="AlphaFoldDB" id="W0LP21"/>
<proteinExistence type="predicted"/>
<keyword evidence="1" id="KW-0472">Membrane</keyword>
<keyword evidence="4" id="KW-1185">Reference proteome</keyword>
<sequence>MFIMVTTLKTTLATNEALKVAGPGEIKVMAAKGVSITKISPLSLPGMTASVKSTALGLNVLGPALGLAGVVLATAWFLKMAVKAAESAPKSE</sequence>